<protein>
    <submittedName>
        <fullName evidence="1">Uncharacterized protein</fullName>
    </submittedName>
</protein>
<feature type="non-terminal residue" evidence="1">
    <location>
        <position position="1"/>
    </location>
</feature>
<dbReference type="Proteomes" id="UP001054857">
    <property type="component" value="Unassembled WGS sequence"/>
</dbReference>
<sequence>QTASQVVSLLMQHMQVELQGRCWAGLAAALQGPAPQDLLQMRAAHQRYLATAREVCLLPPAPATGPTPAPSALAAPPQPPLSGPLMAALQGAHAMATVLRRALEALETQAGRPAGLSAAPRQPTVAP</sequence>
<gene>
    <name evidence="1" type="ORF">Agub_g10149</name>
</gene>
<evidence type="ECO:0000313" key="1">
    <source>
        <dbReference type="EMBL" id="GFR48464.1"/>
    </source>
</evidence>
<organism evidence="1 2">
    <name type="scientific">Astrephomene gubernaculifera</name>
    <dbReference type="NCBI Taxonomy" id="47775"/>
    <lineage>
        <taxon>Eukaryota</taxon>
        <taxon>Viridiplantae</taxon>
        <taxon>Chlorophyta</taxon>
        <taxon>core chlorophytes</taxon>
        <taxon>Chlorophyceae</taxon>
        <taxon>CS clade</taxon>
        <taxon>Chlamydomonadales</taxon>
        <taxon>Astrephomenaceae</taxon>
        <taxon>Astrephomene</taxon>
    </lineage>
</organism>
<evidence type="ECO:0000313" key="2">
    <source>
        <dbReference type="Proteomes" id="UP001054857"/>
    </source>
</evidence>
<feature type="non-terminal residue" evidence="1">
    <location>
        <position position="127"/>
    </location>
</feature>
<name>A0AAD3DUP3_9CHLO</name>
<dbReference type="AlphaFoldDB" id="A0AAD3DUP3"/>
<proteinExistence type="predicted"/>
<dbReference type="Gene3D" id="1.20.120.1900">
    <property type="entry name" value="Gamma-tubulin complex, C-terminal domain"/>
    <property type="match status" value="1"/>
</dbReference>
<dbReference type="EMBL" id="BMAR01000023">
    <property type="protein sequence ID" value="GFR48464.1"/>
    <property type="molecule type" value="Genomic_DNA"/>
</dbReference>
<dbReference type="InterPro" id="IPR042241">
    <property type="entry name" value="GCP_C_sf"/>
</dbReference>
<comment type="caution">
    <text evidence="1">The sequence shown here is derived from an EMBL/GenBank/DDBJ whole genome shotgun (WGS) entry which is preliminary data.</text>
</comment>
<accession>A0AAD3DUP3</accession>
<keyword evidence="2" id="KW-1185">Reference proteome</keyword>
<reference evidence="1 2" key="1">
    <citation type="journal article" date="2021" name="Sci. Rep.">
        <title>Genome sequencing of the multicellular alga Astrephomene provides insights into convergent evolution of germ-soma differentiation.</title>
        <authorList>
            <person name="Yamashita S."/>
            <person name="Yamamoto K."/>
            <person name="Matsuzaki R."/>
            <person name="Suzuki S."/>
            <person name="Yamaguchi H."/>
            <person name="Hirooka S."/>
            <person name="Minakuchi Y."/>
            <person name="Miyagishima S."/>
            <person name="Kawachi M."/>
            <person name="Toyoda A."/>
            <person name="Nozaki H."/>
        </authorList>
    </citation>
    <scope>NUCLEOTIDE SEQUENCE [LARGE SCALE GENOMIC DNA]</scope>
    <source>
        <strain evidence="1 2">NIES-4017</strain>
    </source>
</reference>